<keyword evidence="3" id="KW-1185">Reference proteome</keyword>
<evidence type="ECO:0000313" key="3">
    <source>
        <dbReference type="Proteomes" id="UP000467841"/>
    </source>
</evidence>
<dbReference type="AlphaFoldDB" id="A0A6D2KU99"/>
<dbReference type="OrthoDB" id="1272441at2759"/>
<evidence type="ECO:0000256" key="1">
    <source>
        <dbReference type="SAM" id="MobiDB-lite"/>
    </source>
</evidence>
<feature type="region of interest" description="Disordered" evidence="1">
    <location>
        <begin position="1"/>
        <end position="21"/>
    </location>
</feature>
<name>A0A6D2KU99_9BRAS</name>
<dbReference type="Proteomes" id="UP000467841">
    <property type="component" value="Unassembled WGS sequence"/>
</dbReference>
<proteinExistence type="predicted"/>
<accession>A0A6D2KU99</accession>
<evidence type="ECO:0000313" key="2">
    <source>
        <dbReference type="EMBL" id="CAA7055634.1"/>
    </source>
</evidence>
<dbReference type="EMBL" id="CACVBM020001607">
    <property type="protein sequence ID" value="CAA7055634.1"/>
    <property type="molecule type" value="Genomic_DNA"/>
</dbReference>
<reference evidence="2" key="1">
    <citation type="submission" date="2020-01" db="EMBL/GenBank/DDBJ databases">
        <authorList>
            <person name="Mishra B."/>
        </authorList>
    </citation>
    <scope>NUCLEOTIDE SEQUENCE [LARGE SCALE GENOMIC DNA]</scope>
</reference>
<comment type="caution">
    <text evidence="2">The sequence shown here is derived from an EMBL/GenBank/DDBJ whole genome shotgun (WGS) entry which is preliminary data.</text>
</comment>
<sequence>MKRPSSSPFPNASGKAARRRMEPVAQYSQNNVMPMPYHPIHGASSPEAAVKVFWDNQRAELQNLSGFNLQHSFLLCRVKRVLKAQPEVRCCDFFEAVKKSQTYGFLIDRVPFGPHCTIHQGVPGHAEPEQVLPPAQIILPDLNVPIEMNQVKQENLIAERFNNHKGFDFDLNTIYSEHDSDGSC</sequence>
<feature type="compositionally biased region" description="Polar residues" evidence="1">
    <location>
        <begin position="1"/>
        <end position="10"/>
    </location>
</feature>
<organism evidence="2 3">
    <name type="scientific">Microthlaspi erraticum</name>
    <dbReference type="NCBI Taxonomy" id="1685480"/>
    <lineage>
        <taxon>Eukaryota</taxon>
        <taxon>Viridiplantae</taxon>
        <taxon>Streptophyta</taxon>
        <taxon>Embryophyta</taxon>
        <taxon>Tracheophyta</taxon>
        <taxon>Spermatophyta</taxon>
        <taxon>Magnoliopsida</taxon>
        <taxon>eudicotyledons</taxon>
        <taxon>Gunneridae</taxon>
        <taxon>Pentapetalae</taxon>
        <taxon>rosids</taxon>
        <taxon>malvids</taxon>
        <taxon>Brassicales</taxon>
        <taxon>Brassicaceae</taxon>
        <taxon>Coluteocarpeae</taxon>
        <taxon>Microthlaspi</taxon>
    </lineage>
</organism>
<protein>
    <submittedName>
        <fullName evidence="2">Uncharacterized protein</fullName>
    </submittedName>
</protein>
<gene>
    <name evidence="2" type="ORF">MERR_LOCUS42870</name>
</gene>